<comment type="caution">
    <text evidence="1">The sequence shown here is derived from an EMBL/GenBank/DDBJ whole genome shotgun (WGS) entry which is preliminary data.</text>
</comment>
<gene>
    <name evidence="1" type="ORF">ENK44_09405</name>
</gene>
<organism evidence="1">
    <name type="scientific">Caldithrix abyssi</name>
    <dbReference type="NCBI Taxonomy" id="187145"/>
    <lineage>
        <taxon>Bacteria</taxon>
        <taxon>Pseudomonadati</taxon>
        <taxon>Calditrichota</taxon>
        <taxon>Calditrichia</taxon>
        <taxon>Calditrichales</taxon>
        <taxon>Calditrichaceae</taxon>
        <taxon>Caldithrix</taxon>
    </lineage>
</organism>
<dbReference type="AlphaFoldDB" id="A0A7V4WVU9"/>
<protein>
    <submittedName>
        <fullName evidence="1">Nucleotidyl transferase AbiEii/AbiGii toxin family protein</fullName>
    </submittedName>
</protein>
<keyword evidence="1" id="KW-0808">Transferase</keyword>
<accession>A0A7V4WVU9</accession>
<name>A0A7V4WVU9_CALAY</name>
<dbReference type="Pfam" id="PF08843">
    <property type="entry name" value="AbiEii"/>
    <property type="match status" value="1"/>
</dbReference>
<dbReference type="EMBL" id="DRQG01000086">
    <property type="protein sequence ID" value="HGY55907.1"/>
    <property type="molecule type" value="Genomic_DNA"/>
</dbReference>
<dbReference type="Proteomes" id="UP000885779">
    <property type="component" value="Unassembled WGS sequence"/>
</dbReference>
<dbReference type="InterPro" id="IPR014942">
    <property type="entry name" value="AbiEii"/>
</dbReference>
<reference evidence="1" key="1">
    <citation type="journal article" date="2020" name="mSystems">
        <title>Genome- and Community-Level Interaction Insights into Carbon Utilization and Element Cycling Functions of Hydrothermarchaeota in Hydrothermal Sediment.</title>
        <authorList>
            <person name="Zhou Z."/>
            <person name="Liu Y."/>
            <person name="Xu W."/>
            <person name="Pan J."/>
            <person name="Luo Z.H."/>
            <person name="Li M."/>
        </authorList>
    </citation>
    <scope>NUCLEOTIDE SEQUENCE [LARGE SCALE GENOMIC DNA]</scope>
    <source>
        <strain evidence="1">HyVt-577</strain>
    </source>
</reference>
<evidence type="ECO:0000313" key="1">
    <source>
        <dbReference type="EMBL" id="HGY55907.1"/>
    </source>
</evidence>
<sequence>MAKRTVKDMQASIRVRLLHLSKKSGENYNAVLLRFFQERFLARLGSSAYREHFVLKGGLLLLSRHINTFRPTVDIDMLGVTISNNPEHLSTVIKEIAGLELDDGVQFDTDTMTINLIKEDAEYEGLRFTFGVRLGTIKSRMQLDIGFGDLVPMPFIKSVLPTMLTDFSAPELLIYPLESVIAEKFQSIVYLGLATSRMKDFYDIVFLAKNNSFILKKLKMAIEATFSHRKTNIENRFFIYEQAYISEKAKLWKSFLKKIGSNESANFSEIIDQIKAFLEAVIVAKKSEMELVWDSRDWRWRISD</sequence>
<dbReference type="GO" id="GO:0016740">
    <property type="term" value="F:transferase activity"/>
    <property type="evidence" value="ECO:0007669"/>
    <property type="project" value="UniProtKB-KW"/>
</dbReference>
<proteinExistence type="predicted"/>